<reference evidence="1" key="1">
    <citation type="submission" date="2018-10" db="EMBL/GenBank/DDBJ databases">
        <authorList>
            <person name="Aoki K."/>
        </authorList>
    </citation>
    <scope>NUCLEOTIDE SEQUENCE</scope>
</reference>
<protein>
    <submittedName>
        <fullName evidence="1">Uncharacterized protein</fullName>
    </submittedName>
</protein>
<name>A0A3B1E7F2_9ZZZZ</name>
<evidence type="ECO:0000313" key="1">
    <source>
        <dbReference type="EMBL" id="VAY87785.1"/>
    </source>
</evidence>
<dbReference type="EMBL" id="UOYO01000035">
    <property type="protein sequence ID" value="VAY87785.1"/>
    <property type="molecule type" value="Genomic_DNA"/>
</dbReference>
<organism evidence="1">
    <name type="scientific">hydrothermal vent metagenome</name>
    <dbReference type="NCBI Taxonomy" id="652676"/>
    <lineage>
        <taxon>unclassified sequences</taxon>
        <taxon>metagenomes</taxon>
        <taxon>ecological metagenomes</taxon>
    </lineage>
</organism>
<accession>A0A3B1E7F2</accession>
<proteinExistence type="predicted"/>
<sequence length="66" mass="7910">MIIIETKRIKNLEAYLKVGGLEDYNLTDVERDVLEDFESGKIKFHKFKLGYLFEINLTKYYPLKHK</sequence>
<gene>
    <name evidence="1" type="ORF">MNB_ARC-1_91</name>
</gene>
<dbReference type="AlphaFoldDB" id="A0A3B1E7F2"/>